<accession>A0A7Y4F096</accession>
<sequence length="83" mass="9648">MSNDKSDELNAANQKLSLLLNELQSLEKEWDEAVRHSAEYMGDDHRIEQFRDDRAMEALQRVNRVKAEIANQTQLVAELADKY</sequence>
<evidence type="ECO:0000313" key="2">
    <source>
        <dbReference type="EMBL" id="NOI11174.1"/>
    </source>
</evidence>
<proteinExistence type="predicted"/>
<feature type="coiled-coil region" evidence="1">
    <location>
        <begin position="2"/>
        <end position="29"/>
    </location>
</feature>
<evidence type="ECO:0000256" key="1">
    <source>
        <dbReference type="SAM" id="Coils"/>
    </source>
</evidence>
<reference evidence="2 3" key="1">
    <citation type="submission" date="2019-09" db="EMBL/GenBank/DDBJ databases">
        <title>Draft genome sequencing and comparative genomics of hatchery-associated Vibrios.</title>
        <authorList>
            <person name="Kehlet-Delgado H."/>
            <person name="Mueller R.S."/>
        </authorList>
    </citation>
    <scope>NUCLEOTIDE SEQUENCE [LARGE SCALE GENOMIC DNA]</scope>
    <source>
        <strain evidence="2 3">081416A</strain>
    </source>
</reference>
<comment type="caution">
    <text evidence="2">The sequence shown here is derived from an EMBL/GenBank/DDBJ whole genome shotgun (WGS) entry which is preliminary data.</text>
</comment>
<protein>
    <submittedName>
        <fullName evidence="2">Uncharacterized protein</fullName>
    </submittedName>
</protein>
<name>A0A7Y4F096_VIBAL</name>
<dbReference type="AlphaFoldDB" id="A0A7Y4F096"/>
<keyword evidence="1" id="KW-0175">Coiled coil</keyword>
<dbReference type="RefSeq" id="WP_025443162.1">
    <property type="nucleotide sequence ID" value="NZ_JAFLNX010000017.1"/>
</dbReference>
<gene>
    <name evidence="2" type="ORF">F0254_20270</name>
</gene>
<evidence type="ECO:0000313" key="3">
    <source>
        <dbReference type="Proteomes" id="UP000532247"/>
    </source>
</evidence>
<dbReference type="EMBL" id="VTYF01000015">
    <property type="protein sequence ID" value="NOI11174.1"/>
    <property type="molecule type" value="Genomic_DNA"/>
</dbReference>
<dbReference type="Proteomes" id="UP000532247">
    <property type="component" value="Unassembled WGS sequence"/>
</dbReference>
<organism evidence="2 3">
    <name type="scientific">Vibrio alginolyticus</name>
    <dbReference type="NCBI Taxonomy" id="663"/>
    <lineage>
        <taxon>Bacteria</taxon>
        <taxon>Pseudomonadati</taxon>
        <taxon>Pseudomonadota</taxon>
        <taxon>Gammaproteobacteria</taxon>
        <taxon>Vibrionales</taxon>
        <taxon>Vibrionaceae</taxon>
        <taxon>Vibrio</taxon>
    </lineage>
</organism>